<dbReference type="EMBL" id="BLAE01000007">
    <property type="protein sequence ID" value="GES07626.1"/>
    <property type="molecule type" value="Genomic_DNA"/>
</dbReference>
<sequence>MIPLDQPRLRYTADLRPGLGSTFQATNFPDIGSAKFQRAQGGDSLLVESVQSMANRLEGMAWDKASQRPVALIEALPYVRVHRAGSPEEYLTSSREEAHRLASAFVREATLNGTPMIEVIRDCLGLAADTPLNHPRMARALMELDPFCLLHGIFFSRKEWLGQPRFTRAISAVIEAHDVREVISGGRKSDHVRHKLNDQNGEGGGTSEGYGSVPFHRIEWTAGEIKAMFVVDVDLLTSYGLGPAVSELLVLIALWEIRTLLSRGLRLRTACDLEVAEEPKDLPQQAELETRIAELITSQGVGAEPITVLWRG</sequence>
<organism evidence="1 2">
    <name type="scientific">Acrocarpospora macrocephala</name>
    <dbReference type="NCBI Taxonomy" id="150177"/>
    <lineage>
        <taxon>Bacteria</taxon>
        <taxon>Bacillati</taxon>
        <taxon>Actinomycetota</taxon>
        <taxon>Actinomycetes</taxon>
        <taxon>Streptosporangiales</taxon>
        <taxon>Streptosporangiaceae</taxon>
        <taxon>Acrocarpospora</taxon>
    </lineage>
</organism>
<dbReference type="Proteomes" id="UP000331127">
    <property type="component" value="Unassembled WGS sequence"/>
</dbReference>
<dbReference type="AlphaFoldDB" id="A0A5M3WFX5"/>
<gene>
    <name evidence="1" type="ORF">Amac_012210</name>
</gene>
<dbReference type="InterPro" id="IPR013403">
    <property type="entry name" value="CRISPR-assoc_prot_Csb1/Cas7u"/>
</dbReference>
<name>A0A5M3WFX5_9ACTN</name>
<reference evidence="1 2" key="1">
    <citation type="submission" date="2019-10" db="EMBL/GenBank/DDBJ databases">
        <title>Whole genome shotgun sequence of Acrocarpospora macrocephala NBRC 16266.</title>
        <authorList>
            <person name="Ichikawa N."/>
            <person name="Kimura A."/>
            <person name="Kitahashi Y."/>
            <person name="Komaki H."/>
            <person name="Oguchi A."/>
        </authorList>
    </citation>
    <scope>NUCLEOTIDE SEQUENCE [LARGE SCALE GENOMIC DNA]</scope>
    <source>
        <strain evidence="1 2">NBRC 16266</strain>
    </source>
</reference>
<evidence type="ECO:0000313" key="2">
    <source>
        <dbReference type="Proteomes" id="UP000331127"/>
    </source>
</evidence>
<dbReference type="Pfam" id="PF09617">
    <property type="entry name" value="Cas_GSU0053"/>
    <property type="match status" value="1"/>
</dbReference>
<comment type="caution">
    <text evidence="1">The sequence shown here is derived from an EMBL/GenBank/DDBJ whole genome shotgun (WGS) entry which is preliminary data.</text>
</comment>
<evidence type="ECO:0008006" key="3">
    <source>
        <dbReference type="Google" id="ProtNLM"/>
    </source>
</evidence>
<dbReference type="RefSeq" id="WP_218040897.1">
    <property type="nucleotide sequence ID" value="NZ_BAAAHL010000041.1"/>
</dbReference>
<keyword evidence="2" id="KW-1185">Reference proteome</keyword>
<evidence type="ECO:0000313" key="1">
    <source>
        <dbReference type="EMBL" id="GES07626.1"/>
    </source>
</evidence>
<dbReference type="NCBIfam" id="TIGR02570">
    <property type="entry name" value="cas7_GSU0053"/>
    <property type="match status" value="1"/>
</dbReference>
<protein>
    <recommendedName>
        <fullName evidence="3">Type I-U CRISPR-associated protein Cas7</fullName>
    </recommendedName>
</protein>
<accession>A0A5M3WFX5</accession>
<proteinExistence type="predicted"/>